<dbReference type="Proteomes" id="UP000657421">
    <property type="component" value="Unassembled WGS sequence"/>
</dbReference>
<gene>
    <name evidence="3" type="ORF">H8716_05335</name>
</gene>
<keyword evidence="1" id="KW-0812">Transmembrane</keyword>
<keyword evidence="1" id="KW-1133">Transmembrane helix</keyword>
<feature type="domain" description="DUF3592" evidence="2">
    <location>
        <begin position="41"/>
        <end position="110"/>
    </location>
</feature>
<proteinExistence type="predicted"/>
<keyword evidence="4" id="KW-1185">Reference proteome</keyword>
<organism evidence="3 4">
    <name type="scientific">Jingyaoa shaoxingensis</name>
    <dbReference type="NCBI Taxonomy" id="2763671"/>
    <lineage>
        <taxon>Bacteria</taxon>
        <taxon>Bacillati</taxon>
        <taxon>Bacillota</taxon>
        <taxon>Clostridia</taxon>
        <taxon>Lachnospirales</taxon>
        <taxon>Lachnospiraceae</taxon>
        <taxon>Jingyaoa</taxon>
    </lineage>
</organism>
<protein>
    <submittedName>
        <fullName evidence="3">DUF3592 domain-containing protein</fullName>
    </submittedName>
</protein>
<evidence type="ECO:0000256" key="1">
    <source>
        <dbReference type="SAM" id="Phobius"/>
    </source>
</evidence>
<evidence type="ECO:0000313" key="4">
    <source>
        <dbReference type="Proteomes" id="UP000657421"/>
    </source>
</evidence>
<dbReference type="Pfam" id="PF12158">
    <property type="entry name" value="DUF3592"/>
    <property type="match status" value="1"/>
</dbReference>
<comment type="caution">
    <text evidence="3">The sequence shown here is derived from an EMBL/GenBank/DDBJ whole genome shotgun (WGS) entry which is preliminary data.</text>
</comment>
<evidence type="ECO:0000313" key="3">
    <source>
        <dbReference type="EMBL" id="MBC8572513.1"/>
    </source>
</evidence>
<sequence length="142" mass="16111">MLTASIVFITLGGLLVLAGYFWLLSIEGRQKYKGKTTGVVAEIVAGEPDTFGRQAGIHDYFYPVITYYAEGILHREQYAKGSNPSQYSVNEKVKIRYNERKPAEFELYTEDKRTELAKIMYYTGFLCCCIGGIFFLIFATRG</sequence>
<dbReference type="InterPro" id="IPR021994">
    <property type="entry name" value="DUF3592"/>
</dbReference>
<keyword evidence="1" id="KW-0472">Membrane</keyword>
<name>A0ABR7N7Z8_9FIRM</name>
<dbReference type="RefSeq" id="WP_249307520.1">
    <property type="nucleotide sequence ID" value="NZ_JACRSZ010000003.1"/>
</dbReference>
<feature type="transmembrane region" description="Helical" evidence="1">
    <location>
        <begin position="119"/>
        <end position="139"/>
    </location>
</feature>
<feature type="transmembrane region" description="Helical" evidence="1">
    <location>
        <begin position="6"/>
        <end position="26"/>
    </location>
</feature>
<dbReference type="EMBL" id="JACRSZ010000003">
    <property type="protein sequence ID" value="MBC8572513.1"/>
    <property type="molecule type" value="Genomic_DNA"/>
</dbReference>
<accession>A0ABR7N7Z8</accession>
<evidence type="ECO:0000259" key="2">
    <source>
        <dbReference type="Pfam" id="PF12158"/>
    </source>
</evidence>
<reference evidence="3 4" key="1">
    <citation type="submission" date="2020-08" db="EMBL/GenBank/DDBJ databases">
        <title>Genome public.</title>
        <authorList>
            <person name="Liu C."/>
            <person name="Sun Q."/>
        </authorList>
    </citation>
    <scope>NUCLEOTIDE SEQUENCE [LARGE SCALE GENOMIC DNA]</scope>
    <source>
        <strain evidence="3 4">NSJ-46</strain>
    </source>
</reference>